<reference evidence="9 10" key="1">
    <citation type="journal article" date="2017" name="Int. J. Syst. Evol. Microbiol.">
        <title>Ramlibacter alkalitolerans sp. nov., alkali-tolerant bacterium isolated from soil of ginseng.</title>
        <authorList>
            <person name="Lee D.H."/>
            <person name="Cha C.J."/>
        </authorList>
    </citation>
    <scope>NUCLEOTIDE SEQUENCE [LARGE SCALE GENOMIC DNA]</scope>
    <source>
        <strain evidence="9 10">KACC 19305</strain>
    </source>
</reference>
<evidence type="ECO:0000256" key="3">
    <source>
        <dbReference type="ARBA" id="ARBA00022723"/>
    </source>
</evidence>
<keyword evidence="2" id="KW-0349">Heme</keyword>
<keyword evidence="4" id="KW-0249">Electron transport</keyword>
<dbReference type="Gene3D" id="2.60.40.1190">
    <property type="match status" value="1"/>
</dbReference>
<proteinExistence type="predicted"/>
<protein>
    <recommendedName>
        <fullName evidence="8">Cytochrome c-552/DMSO reductase-like haem-binding domain-containing protein</fullName>
    </recommendedName>
</protein>
<name>A0ABS1JHA6_9BURK</name>
<keyword evidence="5" id="KW-0408">Iron</keyword>
<feature type="region of interest" description="Disordered" evidence="6">
    <location>
        <begin position="202"/>
        <end position="224"/>
    </location>
</feature>
<comment type="caution">
    <text evidence="9">The sequence shown here is derived from an EMBL/GenBank/DDBJ whole genome shotgun (WGS) entry which is preliminary data.</text>
</comment>
<feature type="chain" id="PRO_5046384708" description="Cytochrome c-552/DMSO reductase-like haem-binding domain-containing protein" evidence="7">
    <location>
        <begin position="26"/>
        <end position="346"/>
    </location>
</feature>
<evidence type="ECO:0000313" key="10">
    <source>
        <dbReference type="Proteomes" id="UP000622707"/>
    </source>
</evidence>
<dbReference type="Proteomes" id="UP000622707">
    <property type="component" value="Unassembled WGS sequence"/>
</dbReference>
<evidence type="ECO:0000256" key="2">
    <source>
        <dbReference type="ARBA" id="ARBA00022617"/>
    </source>
</evidence>
<keyword evidence="7" id="KW-0732">Signal</keyword>
<evidence type="ECO:0000256" key="7">
    <source>
        <dbReference type="SAM" id="SignalP"/>
    </source>
</evidence>
<evidence type="ECO:0000256" key="5">
    <source>
        <dbReference type="ARBA" id="ARBA00023004"/>
    </source>
</evidence>
<evidence type="ECO:0000313" key="9">
    <source>
        <dbReference type="EMBL" id="MBL0423603.1"/>
    </source>
</evidence>
<evidence type="ECO:0000256" key="6">
    <source>
        <dbReference type="SAM" id="MobiDB-lite"/>
    </source>
</evidence>
<dbReference type="InterPro" id="IPR019020">
    <property type="entry name" value="Cyt-c552/DMSO_Rdtase_haem-bd"/>
</dbReference>
<keyword evidence="3" id="KW-0479">Metal-binding</keyword>
<dbReference type="EMBL" id="JAEQND010000001">
    <property type="protein sequence ID" value="MBL0423603.1"/>
    <property type="molecule type" value="Genomic_DNA"/>
</dbReference>
<evidence type="ECO:0000259" key="8">
    <source>
        <dbReference type="SMART" id="SM00887"/>
    </source>
</evidence>
<evidence type="ECO:0000256" key="1">
    <source>
        <dbReference type="ARBA" id="ARBA00022448"/>
    </source>
</evidence>
<dbReference type="RefSeq" id="WP_201686852.1">
    <property type="nucleotide sequence ID" value="NZ_JAEQND010000001.1"/>
</dbReference>
<feature type="signal peptide" evidence="7">
    <location>
        <begin position="1"/>
        <end position="25"/>
    </location>
</feature>
<keyword evidence="1" id="KW-0813">Transport</keyword>
<feature type="domain" description="Cytochrome c-552/DMSO reductase-like haem-binding" evidence="8">
    <location>
        <begin position="50"/>
        <end position="338"/>
    </location>
</feature>
<evidence type="ECO:0000256" key="4">
    <source>
        <dbReference type="ARBA" id="ARBA00022982"/>
    </source>
</evidence>
<gene>
    <name evidence="9" type="ORF">JI746_00680</name>
</gene>
<sequence length="346" mass="37865">MNVLLRGTTAAALAALALAAGQGRAQQDAPNTLVAAKVATAPDPNRFESDPAWARARPLKVELSGGANLVQGETTGTLKAVYTADTLYMLVQYKDPTNSARRIPFQKQADGSWKQVVDPADKGGDNNLAYEDKWAMIWPIDDSIKGFADQGCAVVCHEGEGRPFGNKYTRQEGEIADMWHMKSARTIPMGYVDDQYVDHTRYDKEKSPSAGRKSDPGTQGGEYTALKLVDGKPPFMNRDGRPANAGGTYYIKRGEEVPFVDNFKPGDEVAAHISNPLVGDRADIRAVNKWENGVVTTVLSRKLRTGSRYDVQFDPAKRYAFGWAVFDNASVRHATPDDALFMVFGK</sequence>
<organism evidence="9 10">
    <name type="scientific">Ramlibacter alkalitolerans</name>
    <dbReference type="NCBI Taxonomy" id="2039631"/>
    <lineage>
        <taxon>Bacteria</taxon>
        <taxon>Pseudomonadati</taxon>
        <taxon>Pseudomonadota</taxon>
        <taxon>Betaproteobacteria</taxon>
        <taxon>Burkholderiales</taxon>
        <taxon>Comamonadaceae</taxon>
        <taxon>Ramlibacter</taxon>
    </lineage>
</organism>
<dbReference type="Pfam" id="PF09459">
    <property type="entry name" value="EB_dh"/>
    <property type="match status" value="1"/>
</dbReference>
<accession>A0ABS1JHA6</accession>
<dbReference type="SMART" id="SM00887">
    <property type="entry name" value="EB_dh"/>
    <property type="match status" value="1"/>
</dbReference>
<keyword evidence="10" id="KW-1185">Reference proteome</keyword>
<feature type="compositionally biased region" description="Basic and acidic residues" evidence="6">
    <location>
        <begin position="202"/>
        <end position="215"/>
    </location>
</feature>